<dbReference type="EMBL" id="OZ075123">
    <property type="protein sequence ID" value="CAL4914970.1"/>
    <property type="molecule type" value="Genomic_DNA"/>
</dbReference>
<keyword evidence="4 6" id="KW-0442">Lipid degradation</keyword>
<dbReference type="GO" id="GO:0008970">
    <property type="term" value="F:phospholipase A1 activity"/>
    <property type="evidence" value="ECO:0007669"/>
    <property type="project" value="UniProtKB-UniRule"/>
</dbReference>
<protein>
    <recommendedName>
        <fullName evidence="6">Phospholipase A1</fullName>
        <ecNumber evidence="6">3.1.1.-</ecNumber>
    </recommendedName>
</protein>
<evidence type="ECO:0000256" key="5">
    <source>
        <dbReference type="ARBA" id="ARBA00023098"/>
    </source>
</evidence>
<dbReference type="Gene3D" id="3.40.50.1820">
    <property type="entry name" value="alpha/beta hydrolase"/>
    <property type="match status" value="1"/>
</dbReference>
<keyword evidence="3 6" id="KW-0378">Hydrolase</keyword>
<comment type="function">
    <text evidence="1 6">Acylhydrolase that catalyzes the hydrolysis of phospholipids at the sn-1 position.</text>
</comment>
<dbReference type="PANTHER" id="PTHR31828">
    <property type="entry name" value="PHOSPHOLIPASE A1-IIGAMMA"/>
    <property type="match status" value="1"/>
</dbReference>
<dbReference type="Proteomes" id="UP001497457">
    <property type="component" value="Chromosome 13rd"/>
</dbReference>
<comment type="similarity">
    <text evidence="2 6">Belongs to the AB hydrolase superfamily. Lipase family.</text>
</comment>
<dbReference type="InterPro" id="IPR002921">
    <property type="entry name" value="Fungal_lipase-type"/>
</dbReference>
<dbReference type="GO" id="GO:0016042">
    <property type="term" value="P:lipid catabolic process"/>
    <property type="evidence" value="ECO:0007669"/>
    <property type="project" value="UniProtKB-UniRule"/>
</dbReference>
<gene>
    <name evidence="9" type="ORF">URODEC1_LOCUS17219</name>
</gene>
<dbReference type="InterPro" id="IPR033556">
    <property type="entry name" value="PLA"/>
</dbReference>
<evidence type="ECO:0000256" key="7">
    <source>
        <dbReference type="SAM" id="MobiDB-lite"/>
    </source>
</evidence>
<reference evidence="9 10" key="2">
    <citation type="submission" date="2024-10" db="EMBL/GenBank/DDBJ databases">
        <authorList>
            <person name="Ryan C."/>
        </authorList>
    </citation>
    <scope>NUCLEOTIDE SEQUENCE [LARGE SCALE GENOMIC DNA]</scope>
</reference>
<sequence length="407" mass="44613">MPSSGTGNGTAAGTVGGQDKGKGWRELHGARSWDGLLDPLDLELRKSIISYGEMVQAAEDGFNAEERSPHVGACLYGHSDLLRATGADDAAGRYEVTKFVYATSAVPCPFLQIAESNFIGYVAVATDEGAAALGRRDIVVAWRGTVRWMEWVDDALYAQTSAKELLGWEGAMVHSGFLTMYTATNAHSKFNISTSARDQVLEEVKRLMELYKDEETSITVTGYSLGAALSILNAVDIVAHRLNLPPGVGRRSHCPVTAIVFACPRVGNPAFSHAFHSFQYLRALHVRNEGDPVHKLPPAAFKYADVGVALDIHTRRSPYLRPVDMLHMLERVANLHNLECYLHGVAGEQGAAGGFKLEVDRDVALVNKRANALTEEHHVPTNWWVAQNKRMVRGADGHWKLNDFVRI</sequence>
<keyword evidence="5 6" id="KW-0443">Lipid metabolism</keyword>
<evidence type="ECO:0000256" key="3">
    <source>
        <dbReference type="ARBA" id="ARBA00022801"/>
    </source>
</evidence>
<evidence type="ECO:0000313" key="10">
    <source>
        <dbReference type="Proteomes" id="UP001497457"/>
    </source>
</evidence>
<dbReference type="FunFam" id="3.40.50.1820:FF:000065">
    <property type="entry name" value="Phospholipase A1-II 3"/>
    <property type="match status" value="1"/>
</dbReference>
<proteinExistence type="inferred from homology"/>
<dbReference type="SUPFAM" id="SSF53474">
    <property type="entry name" value="alpha/beta-Hydrolases"/>
    <property type="match status" value="1"/>
</dbReference>
<dbReference type="EC" id="3.1.1.-" evidence="6"/>
<dbReference type="CDD" id="cd00519">
    <property type="entry name" value="Lipase_3"/>
    <property type="match status" value="1"/>
</dbReference>
<feature type="domain" description="Fungal lipase-type" evidence="8">
    <location>
        <begin position="139"/>
        <end position="299"/>
    </location>
</feature>
<dbReference type="InterPro" id="IPR029058">
    <property type="entry name" value="AB_hydrolase_fold"/>
</dbReference>
<name>A0ABC8WUK0_9POAL</name>
<evidence type="ECO:0000256" key="4">
    <source>
        <dbReference type="ARBA" id="ARBA00022963"/>
    </source>
</evidence>
<dbReference type="AlphaFoldDB" id="A0ABC8WUK0"/>
<evidence type="ECO:0000313" key="9">
    <source>
        <dbReference type="EMBL" id="CAL4914970.1"/>
    </source>
</evidence>
<keyword evidence="10" id="KW-1185">Reference proteome</keyword>
<evidence type="ECO:0000256" key="2">
    <source>
        <dbReference type="ARBA" id="ARBA00010701"/>
    </source>
</evidence>
<accession>A0ABC8WUK0</accession>
<dbReference type="GO" id="GO:0005737">
    <property type="term" value="C:cytoplasm"/>
    <property type="evidence" value="ECO:0007669"/>
    <property type="project" value="UniProtKB-ARBA"/>
</dbReference>
<dbReference type="PANTHER" id="PTHR31828:SF21">
    <property type="entry name" value="PHOSPHOLIPASE A1"/>
    <property type="match status" value="1"/>
</dbReference>
<evidence type="ECO:0000256" key="1">
    <source>
        <dbReference type="ARBA" id="ARBA00003523"/>
    </source>
</evidence>
<evidence type="ECO:0000256" key="6">
    <source>
        <dbReference type="RuleBase" id="RU367093"/>
    </source>
</evidence>
<organism evidence="9 10">
    <name type="scientific">Urochloa decumbens</name>
    <dbReference type="NCBI Taxonomy" id="240449"/>
    <lineage>
        <taxon>Eukaryota</taxon>
        <taxon>Viridiplantae</taxon>
        <taxon>Streptophyta</taxon>
        <taxon>Embryophyta</taxon>
        <taxon>Tracheophyta</taxon>
        <taxon>Spermatophyta</taxon>
        <taxon>Magnoliopsida</taxon>
        <taxon>Liliopsida</taxon>
        <taxon>Poales</taxon>
        <taxon>Poaceae</taxon>
        <taxon>PACMAD clade</taxon>
        <taxon>Panicoideae</taxon>
        <taxon>Panicodae</taxon>
        <taxon>Paniceae</taxon>
        <taxon>Melinidinae</taxon>
        <taxon>Urochloa</taxon>
    </lineage>
</organism>
<dbReference type="Pfam" id="PF01764">
    <property type="entry name" value="Lipase_3"/>
    <property type="match status" value="1"/>
</dbReference>
<evidence type="ECO:0000259" key="8">
    <source>
        <dbReference type="Pfam" id="PF01764"/>
    </source>
</evidence>
<feature type="compositionally biased region" description="Gly residues" evidence="7">
    <location>
        <begin position="1"/>
        <end position="18"/>
    </location>
</feature>
<feature type="region of interest" description="Disordered" evidence="7">
    <location>
        <begin position="1"/>
        <end position="23"/>
    </location>
</feature>
<reference evidence="10" key="1">
    <citation type="submission" date="2024-06" db="EMBL/GenBank/DDBJ databases">
        <authorList>
            <person name="Ryan C."/>
        </authorList>
    </citation>
    <scope>NUCLEOTIDE SEQUENCE [LARGE SCALE GENOMIC DNA]</scope>
</reference>